<dbReference type="GO" id="GO:0003700">
    <property type="term" value="F:DNA-binding transcription factor activity"/>
    <property type="evidence" value="ECO:0007669"/>
    <property type="project" value="InterPro"/>
</dbReference>
<dbReference type="Proteomes" id="UP000287171">
    <property type="component" value="Unassembled WGS sequence"/>
</dbReference>
<dbReference type="Gene3D" id="1.10.1740.10">
    <property type="match status" value="1"/>
</dbReference>
<feature type="domain" description="RNA polymerase sigma-70 region 2" evidence="1">
    <location>
        <begin position="17"/>
        <end position="81"/>
    </location>
</feature>
<dbReference type="GO" id="GO:0006352">
    <property type="term" value="P:DNA-templated transcription initiation"/>
    <property type="evidence" value="ECO:0007669"/>
    <property type="project" value="InterPro"/>
</dbReference>
<dbReference type="InterPro" id="IPR013325">
    <property type="entry name" value="RNA_pol_sigma_r2"/>
</dbReference>
<evidence type="ECO:0000313" key="2">
    <source>
        <dbReference type="EMBL" id="GCE25311.1"/>
    </source>
</evidence>
<evidence type="ECO:0000259" key="1">
    <source>
        <dbReference type="Pfam" id="PF04542"/>
    </source>
</evidence>
<dbReference type="EMBL" id="BIFT01000001">
    <property type="protein sequence ID" value="GCE25311.1"/>
    <property type="molecule type" value="Genomic_DNA"/>
</dbReference>
<comment type="caution">
    <text evidence="2">The sequence shown here is derived from an EMBL/GenBank/DDBJ whole genome shotgun (WGS) entry which is preliminary data.</text>
</comment>
<dbReference type="AlphaFoldDB" id="A0A402B1T5"/>
<evidence type="ECO:0000313" key="3">
    <source>
        <dbReference type="Proteomes" id="UP000287171"/>
    </source>
</evidence>
<reference evidence="3" key="1">
    <citation type="submission" date="2018-12" db="EMBL/GenBank/DDBJ databases">
        <title>Tengunoibacter tsumagoiensis gen. nov., sp. nov., Dictyobacter kobayashii sp. nov., D. alpinus sp. nov., and D. joshuensis sp. nov. and description of Dictyobacteraceae fam. nov. within the order Ktedonobacterales isolated from Tengu-no-mugimeshi.</title>
        <authorList>
            <person name="Wang C.M."/>
            <person name="Zheng Y."/>
            <person name="Sakai Y."/>
            <person name="Toyoda A."/>
            <person name="Minakuchi Y."/>
            <person name="Abe K."/>
            <person name="Yokota A."/>
            <person name="Yabe S."/>
        </authorList>
    </citation>
    <scope>NUCLEOTIDE SEQUENCE [LARGE SCALE GENOMIC DNA]</scope>
    <source>
        <strain evidence="3">Uno16</strain>
    </source>
</reference>
<name>A0A402B1T5_9CHLR</name>
<dbReference type="RefSeq" id="WP_161981920.1">
    <property type="nucleotide sequence ID" value="NZ_BIFT01000001.1"/>
</dbReference>
<dbReference type="Pfam" id="PF04542">
    <property type="entry name" value="Sigma70_r2"/>
    <property type="match status" value="1"/>
</dbReference>
<dbReference type="SUPFAM" id="SSF88946">
    <property type="entry name" value="Sigma2 domain of RNA polymerase sigma factors"/>
    <property type="match status" value="1"/>
</dbReference>
<dbReference type="InterPro" id="IPR007627">
    <property type="entry name" value="RNA_pol_sigma70_r2"/>
</dbReference>
<proteinExistence type="predicted"/>
<sequence>MSFSEKDGLRRTLMEKIFREHYTEVHSFISNKVRNTDVADDLTSMVFLKAFRWLLEDRGMWQVRSWLYATARTTLADYWQEQLKHTFLPLETIEDSVIAPFERLENE</sequence>
<gene>
    <name evidence="2" type="ORF">KDA_07950</name>
</gene>
<accession>A0A402B1T5</accession>
<organism evidence="2 3">
    <name type="scientific">Dictyobacter alpinus</name>
    <dbReference type="NCBI Taxonomy" id="2014873"/>
    <lineage>
        <taxon>Bacteria</taxon>
        <taxon>Bacillati</taxon>
        <taxon>Chloroflexota</taxon>
        <taxon>Ktedonobacteria</taxon>
        <taxon>Ktedonobacterales</taxon>
        <taxon>Dictyobacteraceae</taxon>
        <taxon>Dictyobacter</taxon>
    </lineage>
</organism>
<keyword evidence="3" id="KW-1185">Reference proteome</keyword>
<protein>
    <recommendedName>
        <fullName evidence="1">RNA polymerase sigma-70 region 2 domain-containing protein</fullName>
    </recommendedName>
</protein>